<dbReference type="Proteomes" id="UP000191897">
    <property type="component" value="Unassembled WGS sequence"/>
</dbReference>
<accession>A0A1S7SDP2</accession>
<gene>
    <name evidence="1" type="ORF">AGR4C_pa70028</name>
</gene>
<dbReference type="EMBL" id="FBWC01000038">
    <property type="protein sequence ID" value="CUX66452.1"/>
    <property type="molecule type" value="Genomic_DNA"/>
</dbReference>
<evidence type="ECO:0000313" key="2">
    <source>
        <dbReference type="Proteomes" id="UP000191897"/>
    </source>
</evidence>
<evidence type="ECO:0000313" key="1">
    <source>
        <dbReference type="EMBL" id="CUX66452.1"/>
    </source>
</evidence>
<name>A0A1S7SDP2_AGRTU</name>
<organism evidence="1 2">
    <name type="scientific">Agrobacterium tumefaciens str. Kerr 14</name>
    <dbReference type="NCBI Taxonomy" id="1183424"/>
    <lineage>
        <taxon>Bacteria</taxon>
        <taxon>Pseudomonadati</taxon>
        <taxon>Pseudomonadota</taxon>
        <taxon>Alphaproteobacteria</taxon>
        <taxon>Hyphomicrobiales</taxon>
        <taxon>Rhizobiaceae</taxon>
        <taxon>Rhizobium/Agrobacterium group</taxon>
        <taxon>Agrobacterium</taxon>
        <taxon>Agrobacterium tumefaciens complex</taxon>
    </lineage>
</organism>
<reference evidence="1 2" key="1">
    <citation type="submission" date="2016-01" db="EMBL/GenBank/DDBJ databases">
        <authorList>
            <person name="Oliw E.H."/>
        </authorList>
    </citation>
    <scope>NUCLEOTIDE SEQUENCE [LARGE SCALE GENOMIC DNA]</scope>
    <source>
        <strain evidence="1 2">Kerr 14</strain>
    </source>
</reference>
<sequence length="57" mass="6979">MILFHIYRRMQTPLVTRKREHIMRRLRSTPTAKQTCDYTRDPIAHEAKERPMNPWLS</sequence>
<protein>
    <submittedName>
        <fullName evidence="1">Uncharacterized protein</fullName>
    </submittedName>
</protein>
<dbReference type="AlphaFoldDB" id="A0A1S7SDP2"/>
<proteinExistence type="predicted"/>